<dbReference type="PROSITE" id="PS50157">
    <property type="entry name" value="ZINC_FINGER_C2H2_2"/>
    <property type="match status" value="8"/>
</dbReference>
<feature type="compositionally biased region" description="Basic and acidic residues" evidence="10">
    <location>
        <begin position="608"/>
        <end position="624"/>
    </location>
</feature>
<name>A0A8S1B609_ARCPL</name>
<evidence type="ECO:0000256" key="9">
    <source>
        <dbReference type="PROSITE-ProRule" id="PRU00042"/>
    </source>
</evidence>
<reference evidence="12 13" key="1">
    <citation type="submission" date="2020-04" db="EMBL/GenBank/DDBJ databases">
        <authorList>
            <person name="Wallbank WR R."/>
            <person name="Pardo Diaz C."/>
            <person name="Kozak K."/>
            <person name="Martin S."/>
            <person name="Jiggins C."/>
            <person name="Moest M."/>
            <person name="Warren A I."/>
            <person name="Byers J.R.P. K."/>
            <person name="Montejo-Kovacevich G."/>
            <person name="Yen C E."/>
        </authorList>
    </citation>
    <scope>NUCLEOTIDE SEQUENCE [LARGE SCALE GENOMIC DNA]</scope>
</reference>
<feature type="domain" description="C2H2-type" evidence="11">
    <location>
        <begin position="75"/>
        <end position="102"/>
    </location>
</feature>
<feature type="region of interest" description="Disordered" evidence="10">
    <location>
        <begin position="919"/>
        <end position="948"/>
    </location>
</feature>
<dbReference type="GO" id="GO:0043565">
    <property type="term" value="F:sequence-specific DNA binding"/>
    <property type="evidence" value="ECO:0007669"/>
    <property type="project" value="UniProtKB-ARBA"/>
</dbReference>
<dbReference type="InterPro" id="IPR056438">
    <property type="entry name" value="Znf-C2H2_CTCF"/>
</dbReference>
<dbReference type="PROSITE" id="PS00028">
    <property type="entry name" value="ZINC_FINGER_C2H2_1"/>
    <property type="match status" value="10"/>
</dbReference>
<keyword evidence="3" id="KW-0677">Repeat</keyword>
<evidence type="ECO:0000256" key="2">
    <source>
        <dbReference type="ARBA" id="ARBA00022723"/>
    </source>
</evidence>
<keyword evidence="4 9" id="KW-0863">Zinc-finger</keyword>
<keyword evidence="5" id="KW-0862">Zinc</keyword>
<dbReference type="PANTHER" id="PTHR16515:SF66">
    <property type="entry name" value="C2H2-TYPE DOMAIN-CONTAINING PROTEIN"/>
    <property type="match status" value="1"/>
</dbReference>
<dbReference type="AlphaFoldDB" id="A0A8S1B609"/>
<dbReference type="GO" id="GO:0040029">
    <property type="term" value="P:epigenetic regulation of gene expression"/>
    <property type="evidence" value="ECO:0007669"/>
    <property type="project" value="UniProtKB-ARBA"/>
</dbReference>
<dbReference type="Proteomes" id="UP000494256">
    <property type="component" value="Unassembled WGS sequence"/>
</dbReference>
<dbReference type="Pfam" id="PF00096">
    <property type="entry name" value="zf-C2H2"/>
    <property type="match status" value="4"/>
</dbReference>
<feature type="compositionally biased region" description="Basic and acidic residues" evidence="10">
    <location>
        <begin position="554"/>
        <end position="565"/>
    </location>
</feature>
<feature type="compositionally biased region" description="Polar residues" evidence="10">
    <location>
        <begin position="540"/>
        <end position="553"/>
    </location>
</feature>
<evidence type="ECO:0000256" key="8">
    <source>
        <dbReference type="ARBA" id="ARBA00023242"/>
    </source>
</evidence>
<evidence type="ECO:0000256" key="7">
    <source>
        <dbReference type="ARBA" id="ARBA00023163"/>
    </source>
</evidence>
<gene>
    <name evidence="12" type="ORF">APLA_LOCUS16091</name>
</gene>
<feature type="domain" description="C2H2-type" evidence="11">
    <location>
        <begin position="131"/>
        <end position="155"/>
    </location>
</feature>
<feature type="compositionally biased region" description="Polar residues" evidence="10">
    <location>
        <begin position="521"/>
        <end position="531"/>
    </location>
</feature>
<proteinExistence type="predicted"/>
<dbReference type="Pfam" id="PF23611">
    <property type="entry name" value="zf-C2H2_16"/>
    <property type="match status" value="1"/>
</dbReference>
<dbReference type="SUPFAM" id="SSF57667">
    <property type="entry name" value="beta-beta-alpha zinc fingers"/>
    <property type="match status" value="6"/>
</dbReference>
<organism evidence="12 13">
    <name type="scientific">Arctia plantaginis</name>
    <name type="common">Wood tiger moth</name>
    <name type="synonym">Phalaena plantaginis</name>
    <dbReference type="NCBI Taxonomy" id="874455"/>
    <lineage>
        <taxon>Eukaryota</taxon>
        <taxon>Metazoa</taxon>
        <taxon>Ecdysozoa</taxon>
        <taxon>Arthropoda</taxon>
        <taxon>Hexapoda</taxon>
        <taxon>Insecta</taxon>
        <taxon>Pterygota</taxon>
        <taxon>Neoptera</taxon>
        <taxon>Endopterygota</taxon>
        <taxon>Lepidoptera</taxon>
        <taxon>Glossata</taxon>
        <taxon>Ditrysia</taxon>
        <taxon>Noctuoidea</taxon>
        <taxon>Erebidae</taxon>
        <taxon>Arctiinae</taxon>
        <taxon>Arctia</taxon>
    </lineage>
</organism>
<dbReference type="EMBL" id="CADEBD010000620">
    <property type="protein sequence ID" value="CAB3258090.1"/>
    <property type="molecule type" value="Genomic_DNA"/>
</dbReference>
<dbReference type="FunFam" id="3.30.160.60:FF:000621">
    <property type="entry name" value="FLT3-interacting zinc finger 1"/>
    <property type="match status" value="1"/>
</dbReference>
<keyword evidence="8" id="KW-0539">Nucleus</keyword>
<feature type="domain" description="C2H2-type" evidence="11">
    <location>
        <begin position="160"/>
        <end position="188"/>
    </location>
</feature>
<evidence type="ECO:0000256" key="3">
    <source>
        <dbReference type="ARBA" id="ARBA00022737"/>
    </source>
</evidence>
<evidence type="ECO:0000256" key="10">
    <source>
        <dbReference type="SAM" id="MobiDB-lite"/>
    </source>
</evidence>
<evidence type="ECO:0000259" key="11">
    <source>
        <dbReference type="PROSITE" id="PS50157"/>
    </source>
</evidence>
<dbReference type="InterPro" id="IPR036236">
    <property type="entry name" value="Znf_C2H2_sf"/>
</dbReference>
<evidence type="ECO:0000256" key="6">
    <source>
        <dbReference type="ARBA" id="ARBA00023015"/>
    </source>
</evidence>
<dbReference type="GO" id="GO:0000785">
    <property type="term" value="C:chromatin"/>
    <property type="evidence" value="ECO:0007669"/>
    <property type="project" value="UniProtKB-ARBA"/>
</dbReference>
<keyword evidence="7" id="KW-0804">Transcription</keyword>
<dbReference type="InterPro" id="IPR050331">
    <property type="entry name" value="Zinc_finger"/>
</dbReference>
<dbReference type="InterPro" id="IPR013087">
    <property type="entry name" value="Znf_C2H2_type"/>
</dbReference>
<dbReference type="SMART" id="SM00355">
    <property type="entry name" value="ZnF_C2H2"/>
    <property type="match status" value="13"/>
</dbReference>
<dbReference type="PANTHER" id="PTHR16515">
    <property type="entry name" value="PR DOMAIN ZINC FINGER PROTEIN"/>
    <property type="match status" value="1"/>
</dbReference>
<feature type="domain" description="C2H2-type" evidence="11">
    <location>
        <begin position="18"/>
        <end position="45"/>
    </location>
</feature>
<accession>A0A8S1B609</accession>
<dbReference type="OrthoDB" id="8904524at2759"/>
<dbReference type="GO" id="GO:0003682">
    <property type="term" value="F:chromatin binding"/>
    <property type="evidence" value="ECO:0007669"/>
    <property type="project" value="UniProtKB-ARBA"/>
</dbReference>
<comment type="caution">
    <text evidence="12">The sequence shown here is derived from an EMBL/GenBank/DDBJ whole genome shotgun (WGS) entry which is preliminary data.</text>
</comment>
<feature type="compositionally biased region" description="Basic and acidic residues" evidence="10">
    <location>
        <begin position="928"/>
        <end position="939"/>
    </location>
</feature>
<sequence>MAPPKKLTLNRTKEKPLLQCPDCDKILPDKSSYEQHLKLHSDDFPFSCSICSYKCKIKKYLSRHVKKVHNKANGPECPVCGKVFHFDSNLKNHMRVHTGEKPYKCGVCKKAFSSSYCLSMHNMIHTDEKPYQCKFCDYACRDNSTLRRHQDRHMGILKKYPCTVCKKIFNTNKTKQLHMDEVHYGLDTRRFPCEKCDKAFKTKTALNLHVKTVHDKALRTECEICGRNINKNNMSTHLQSHVDIRPYKCSYAPCSKRFKDRSTLRKHTLIHYPEYHYQCDLCDSKFPRKSRLREHRMRHVSEGGYTCDYCGVSASDGIMIKDEPVVVNAEFDFNYDVQKIEIDEHIPDPEYAEEATTLEYSTKVLEEDISRSAEGSTPENEFDKFLSEQVKNQPSCQDTPEYVDAETTLAYSERVLEEDLSRNVLEREKHEVPDNSFDEFFLHQVMNKQKKKVLPKQIMKKSDRRKVETVKKKIKTLLSETRSRREVENLDKIRQMYNKRIESAHKSVGRKESTKITYFKKSQNVQNNHNLETGKRNIENNENIQNDKLTNDNSDNHSLRKDGRVNDTQNNLLECNKTQNGTTQNDMNHNPLSDKCDAIQNDNSDISQGDKRDSDTSRNEKDTSDITEMVQNDRNENNTTVYNIPIAQRITSKRNRLRKRKVMRYRDDGDKNDSDYVCSDEDNNKNGKITFDGHECYICFKLFKTKEDLKTHCSEHFDICNEKMLKKCPFCGFVTNLNIKKHVEIAHKINISYAYGHMTEKAGSASNGSKYVLELNNHRELEVIPSISNLNKIACMKNDEKNRLNKDKFIGKTKLVKKGREWVVEKQAVNLSNEYLLPEFTEDEYLKLKLEGDTYLDGIKKLSRLAKKRGLKMLYPCGGCEKICQSLAALKLHNRKHEKNPKRFKPKVWINRHIEYKTKNRKKHKNKERASAQKPDRQIPAKKTGKECTVTENRFASPQPVKNKHKCDKQLIEFYKSNIKGGDIEFWQFLKIFNKMSRENVNDFDDLENRNDLHFGLHYKEQNQPVITESEPVKTKVRPILAEKESVHTEKISVTPKNTRTIRNNKSKNYTRAIMISRKDYKRRQEIKNQMRKKLEESRM</sequence>
<dbReference type="FunFam" id="3.30.160.60:FF:000690">
    <property type="entry name" value="Zinc finger protein 354C"/>
    <property type="match status" value="1"/>
</dbReference>
<feature type="domain" description="C2H2-type" evidence="11">
    <location>
        <begin position="247"/>
        <end position="276"/>
    </location>
</feature>
<keyword evidence="6" id="KW-0805">Transcription regulation</keyword>
<comment type="subcellular location">
    <subcellularLocation>
        <location evidence="1">Nucleus</location>
    </subcellularLocation>
</comment>
<dbReference type="FunFam" id="3.30.160.60:FF:001498">
    <property type="entry name" value="Zinc finger protein 404"/>
    <property type="match status" value="1"/>
</dbReference>
<feature type="domain" description="C2H2-type" evidence="11">
    <location>
        <begin position="191"/>
        <end position="214"/>
    </location>
</feature>
<evidence type="ECO:0000313" key="12">
    <source>
        <dbReference type="EMBL" id="CAB3258090.1"/>
    </source>
</evidence>
<evidence type="ECO:0000256" key="4">
    <source>
        <dbReference type="ARBA" id="ARBA00022771"/>
    </source>
</evidence>
<keyword evidence="2" id="KW-0479">Metal-binding</keyword>
<dbReference type="GO" id="GO:0005634">
    <property type="term" value="C:nucleus"/>
    <property type="evidence" value="ECO:0007669"/>
    <property type="project" value="UniProtKB-SubCell"/>
</dbReference>
<feature type="domain" description="C2H2-type" evidence="11">
    <location>
        <begin position="277"/>
        <end position="304"/>
    </location>
</feature>
<feature type="compositionally biased region" description="Polar residues" evidence="10">
    <location>
        <begin position="566"/>
        <end position="591"/>
    </location>
</feature>
<evidence type="ECO:0000313" key="13">
    <source>
        <dbReference type="Proteomes" id="UP000494256"/>
    </source>
</evidence>
<feature type="region of interest" description="Disordered" evidence="10">
    <location>
        <begin position="521"/>
        <end position="638"/>
    </location>
</feature>
<evidence type="ECO:0000256" key="1">
    <source>
        <dbReference type="ARBA" id="ARBA00004123"/>
    </source>
</evidence>
<feature type="domain" description="C2H2-type" evidence="11">
    <location>
        <begin position="103"/>
        <end position="130"/>
    </location>
</feature>
<protein>
    <recommendedName>
        <fullName evidence="11">C2H2-type domain-containing protein</fullName>
    </recommendedName>
</protein>
<dbReference type="GO" id="GO:0008270">
    <property type="term" value="F:zinc ion binding"/>
    <property type="evidence" value="ECO:0007669"/>
    <property type="project" value="UniProtKB-KW"/>
</dbReference>
<evidence type="ECO:0000256" key="5">
    <source>
        <dbReference type="ARBA" id="ARBA00022833"/>
    </source>
</evidence>
<dbReference type="Gene3D" id="3.30.160.60">
    <property type="entry name" value="Classic Zinc Finger"/>
    <property type="match status" value="7"/>
</dbReference>